<comment type="caution">
    <text evidence="10">The sequence shown here is derived from an EMBL/GenBank/DDBJ whole genome shotgun (WGS) entry which is preliminary data.</text>
</comment>
<dbReference type="AlphaFoldDB" id="A0AAV8A3B4"/>
<accession>A0AAV8A3B4</accession>
<keyword evidence="6" id="KW-0460">Magnesium</keyword>
<name>A0AAV8A3B4_9EUKA</name>
<gene>
    <name evidence="10" type="ORF">M0812_07452</name>
</gene>
<dbReference type="GO" id="GO:0006556">
    <property type="term" value="P:S-adenosylmethionine biosynthetic process"/>
    <property type="evidence" value="ECO:0007669"/>
    <property type="project" value="InterPro"/>
</dbReference>
<dbReference type="Pfam" id="PF00438">
    <property type="entry name" value="S-AdoMet_synt_N"/>
    <property type="match status" value="1"/>
</dbReference>
<dbReference type="EMBL" id="JANTQA010000016">
    <property type="protein sequence ID" value="KAJ3447225.1"/>
    <property type="molecule type" value="Genomic_DNA"/>
</dbReference>
<evidence type="ECO:0000313" key="11">
    <source>
        <dbReference type="Proteomes" id="UP001146793"/>
    </source>
</evidence>
<dbReference type="Pfam" id="PF02773">
    <property type="entry name" value="S-AdoMet_synt_C"/>
    <property type="match status" value="1"/>
</dbReference>
<dbReference type="InterPro" id="IPR022636">
    <property type="entry name" value="S-AdoMet_synthetase_sfam"/>
</dbReference>
<reference evidence="10" key="1">
    <citation type="submission" date="2022-08" db="EMBL/GenBank/DDBJ databases">
        <title>Novel sulphate-reducing endosymbionts in the free-living metamonad Anaeramoeba.</title>
        <authorList>
            <person name="Jerlstrom-Hultqvist J."/>
            <person name="Cepicka I."/>
            <person name="Gallot-Lavallee L."/>
            <person name="Salas-Leiva D."/>
            <person name="Curtis B.A."/>
            <person name="Zahonova K."/>
            <person name="Pipaliya S."/>
            <person name="Dacks J."/>
            <person name="Roger A.J."/>
        </authorList>
    </citation>
    <scope>NUCLEOTIDE SEQUENCE</scope>
    <source>
        <strain evidence="10">Busselton2</strain>
    </source>
</reference>
<keyword evidence="2" id="KW-0808">Transferase</keyword>
<protein>
    <submittedName>
        <fullName evidence="10">S-adenosylmethionine synthase</fullName>
    </submittedName>
</protein>
<keyword evidence="5" id="KW-0067">ATP-binding</keyword>
<dbReference type="GO" id="GO:0004478">
    <property type="term" value="F:methionine adenosyltransferase activity"/>
    <property type="evidence" value="ECO:0007669"/>
    <property type="project" value="InterPro"/>
</dbReference>
<evidence type="ECO:0000259" key="9">
    <source>
        <dbReference type="Pfam" id="PF02773"/>
    </source>
</evidence>
<dbReference type="InterPro" id="IPR022628">
    <property type="entry name" value="S-AdoMet_synt_N"/>
</dbReference>
<keyword evidence="7" id="KW-0630">Potassium</keyword>
<evidence type="ECO:0000313" key="10">
    <source>
        <dbReference type="EMBL" id="KAJ3447225.1"/>
    </source>
</evidence>
<feature type="domain" description="S-adenosylmethionine synthetase N-terminal" evidence="8">
    <location>
        <begin position="8"/>
        <end position="104"/>
    </location>
</feature>
<keyword evidence="4" id="KW-0547">Nucleotide-binding</keyword>
<dbReference type="GO" id="GO:0005524">
    <property type="term" value="F:ATP binding"/>
    <property type="evidence" value="ECO:0007669"/>
    <property type="project" value="UniProtKB-KW"/>
</dbReference>
<dbReference type="Gene3D" id="3.30.300.10">
    <property type="match status" value="2"/>
</dbReference>
<organism evidence="10 11">
    <name type="scientific">Anaeramoeba flamelloides</name>
    <dbReference type="NCBI Taxonomy" id="1746091"/>
    <lineage>
        <taxon>Eukaryota</taxon>
        <taxon>Metamonada</taxon>
        <taxon>Anaeramoebidae</taxon>
        <taxon>Anaeramoeba</taxon>
    </lineage>
</organism>
<dbReference type="GO" id="GO:0046872">
    <property type="term" value="F:metal ion binding"/>
    <property type="evidence" value="ECO:0007669"/>
    <property type="project" value="UniProtKB-KW"/>
</dbReference>
<sequence>MTNKNNSFLFTSESVCRGHPDKLCDYVSDSILDAFLEQDPNSKVACETATKTGLVFVFGEITSKGIVDFQKVVRKAVKEIGYDNSIKGFDYKTCNVLVAIEQQSLEIAKAVHLKKDEKNIGAGDQHLETADKETIEEGLMKHVIQPILPKKYVDENTKYFLNPSGKFVTGGPMGDAGLTGRKIIVDTYGGFGSHCGGCFSGKDCTKVDR</sequence>
<evidence type="ECO:0000256" key="3">
    <source>
        <dbReference type="ARBA" id="ARBA00022723"/>
    </source>
</evidence>
<dbReference type="InterPro" id="IPR022630">
    <property type="entry name" value="S-AdoMet_synt_C"/>
</dbReference>
<evidence type="ECO:0000256" key="6">
    <source>
        <dbReference type="ARBA" id="ARBA00022842"/>
    </source>
</evidence>
<evidence type="ECO:0000256" key="4">
    <source>
        <dbReference type="ARBA" id="ARBA00022741"/>
    </source>
</evidence>
<keyword evidence="3" id="KW-0479">Metal-binding</keyword>
<keyword evidence="1" id="KW-0554">One-carbon metabolism</keyword>
<dbReference type="InterPro" id="IPR002133">
    <property type="entry name" value="S-AdoMet_synthetase"/>
</dbReference>
<evidence type="ECO:0000256" key="2">
    <source>
        <dbReference type="ARBA" id="ARBA00022679"/>
    </source>
</evidence>
<feature type="domain" description="S-adenosylmethionine synthetase C-terminal" evidence="9">
    <location>
        <begin position="170"/>
        <end position="209"/>
    </location>
</feature>
<evidence type="ECO:0000256" key="7">
    <source>
        <dbReference type="ARBA" id="ARBA00022958"/>
    </source>
</evidence>
<evidence type="ECO:0000259" key="8">
    <source>
        <dbReference type="Pfam" id="PF00438"/>
    </source>
</evidence>
<dbReference type="Proteomes" id="UP001146793">
    <property type="component" value="Unassembled WGS sequence"/>
</dbReference>
<proteinExistence type="predicted"/>
<evidence type="ECO:0000256" key="5">
    <source>
        <dbReference type="ARBA" id="ARBA00022840"/>
    </source>
</evidence>
<dbReference type="GO" id="GO:0006730">
    <property type="term" value="P:one-carbon metabolic process"/>
    <property type="evidence" value="ECO:0007669"/>
    <property type="project" value="UniProtKB-KW"/>
</dbReference>
<evidence type="ECO:0000256" key="1">
    <source>
        <dbReference type="ARBA" id="ARBA00022563"/>
    </source>
</evidence>
<dbReference type="PANTHER" id="PTHR11964">
    <property type="entry name" value="S-ADENOSYLMETHIONINE SYNTHETASE"/>
    <property type="match status" value="1"/>
</dbReference>
<dbReference type="SUPFAM" id="SSF55973">
    <property type="entry name" value="S-adenosylmethionine synthetase"/>
    <property type="match status" value="3"/>
</dbReference>